<dbReference type="EMBL" id="LGRX02012201">
    <property type="protein sequence ID" value="KAK3267786.1"/>
    <property type="molecule type" value="Genomic_DNA"/>
</dbReference>
<evidence type="ECO:0000256" key="1">
    <source>
        <dbReference type="SAM" id="MobiDB-lite"/>
    </source>
</evidence>
<evidence type="ECO:0000313" key="3">
    <source>
        <dbReference type="Proteomes" id="UP001190700"/>
    </source>
</evidence>
<dbReference type="InterPro" id="IPR043128">
    <property type="entry name" value="Rev_trsase/Diguanyl_cyclase"/>
</dbReference>
<name>A0AAE0FYU0_9CHLO</name>
<dbReference type="SUPFAM" id="SSF56672">
    <property type="entry name" value="DNA/RNA polymerases"/>
    <property type="match status" value="1"/>
</dbReference>
<keyword evidence="3" id="KW-1185">Reference proteome</keyword>
<feature type="region of interest" description="Disordered" evidence="1">
    <location>
        <begin position="221"/>
        <end position="264"/>
    </location>
</feature>
<accession>A0AAE0FYU0</accession>
<evidence type="ECO:0008006" key="4">
    <source>
        <dbReference type="Google" id="ProtNLM"/>
    </source>
</evidence>
<feature type="compositionally biased region" description="Basic and acidic residues" evidence="1">
    <location>
        <begin position="228"/>
        <end position="243"/>
    </location>
</feature>
<comment type="caution">
    <text evidence="2">The sequence shown here is derived from an EMBL/GenBank/DDBJ whole genome shotgun (WGS) entry which is preliminary data.</text>
</comment>
<proteinExistence type="predicted"/>
<organism evidence="2 3">
    <name type="scientific">Cymbomonas tetramitiformis</name>
    <dbReference type="NCBI Taxonomy" id="36881"/>
    <lineage>
        <taxon>Eukaryota</taxon>
        <taxon>Viridiplantae</taxon>
        <taxon>Chlorophyta</taxon>
        <taxon>Pyramimonadophyceae</taxon>
        <taxon>Pyramimonadales</taxon>
        <taxon>Pyramimonadaceae</taxon>
        <taxon>Cymbomonas</taxon>
    </lineage>
</organism>
<dbReference type="Proteomes" id="UP001190700">
    <property type="component" value="Unassembled WGS sequence"/>
</dbReference>
<gene>
    <name evidence="2" type="ORF">CYMTET_23679</name>
</gene>
<reference evidence="2 3" key="1">
    <citation type="journal article" date="2015" name="Genome Biol. Evol.">
        <title>Comparative Genomics of a Bacterivorous Green Alga Reveals Evolutionary Causalities and Consequences of Phago-Mixotrophic Mode of Nutrition.</title>
        <authorList>
            <person name="Burns J.A."/>
            <person name="Paasch A."/>
            <person name="Narechania A."/>
            <person name="Kim E."/>
        </authorList>
    </citation>
    <scope>NUCLEOTIDE SEQUENCE [LARGE SCALE GENOMIC DNA]</scope>
    <source>
        <strain evidence="2 3">PLY_AMNH</strain>
    </source>
</reference>
<evidence type="ECO:0000313" key="2">
    <source>
        <dbReference type="EMBL" id="KAK3267786.1"/>
    </source>
</evidence>
<protein>
    <recommendedName>
        <fullName evidence="4">Reverse transcriptase domain-containing protein</fullName>
    </recommendedName>
</protein>
<dbReference type="InterPro" id="IPR043502">
    <property type="entry name" value="DNA/RNA_pol_sf"/>
</dbReference>
<dbReference type="AlphaFoldDB" id="A0AAE0FYU0"/>
<dbReference type="Gene3D" id="3.30.70.270">
    <property type="match status" value="1"/>
</dbReference>
<sequence>MWESWDTQDVRQVLESLRDLVVGPTVSKAEWESVRFEILACFAAITEPLKAVPQEVLAATRELVMLGLLEEGAGSDHSRALAASQGKRDGWSVERHKQVRASVLAEGAKLRDALLRFRSEHSWKRRGMALEAHAFPELTWSRPILDEEGCDIDELPAGEEASLEDCQSLDAQQSKLVLGEDGRSLQWESANKWTRCSTLPEWERGFCFVLRKDYTREQQLQPVKAKRPWVDDRGPRGGKDKSGKGAKAQNDFPNPPRDGGGKGGKACTFDPCRLPWGIFALGMMEKLRNGKAQGIPCVGYLDDFFMVAATREAAEEMMMLLVEVVSFLGFRVNAAKCEGPEQLMEFLGVELSTSGEVCTAAINKDRVDFVVRTAKEGRTVVVRIDNQ</sequence>